<dbReference type="GO" id="GO:0006062">
    <property type="term" value="P:sorbitol catabolic process"/>
    <property type="evidence" value="ECO:0007669"/>
    <property type="project" value="TreeGrafter"/>
</dbReference>
<dbReference type="InterPro" id="IPR045306">
    <property type="entry name" value="SDH-like"/>
</dbReference>
<dbReference type="PANTHER" id="PTHR43161:SF12">
    <property type="entry name" value="L-ARABINITOL 4-DEHYDROGENASE"/>
    <property type="match status" value="1"/>
</dbReference>
<dbReference type="InterPro" id="IPR013149">
    <property type="entry name" value="ADH-like_C"/>
</dbReference>
<evidence type="ECO:0000259" key="12">
    <source>
        <dbReference type="Pfam" id="PF08240"/>
    </source>
</evidence>
<keyword evidence="7" id="KW-0520">NAD</keyword>
<evidence type="ECO:0000256" key="3">
    <source>
        <dbReference type="ARBA" id="ARBA00011881"/>
    </source>
</evidence>
<dbReference type="CDD" id="cd05285">
    <property type="entry name" value="sorbitol_DH"/>
    <property type="match status" value="1"/>
</dbReference>
<dbReference type="Gene3D" id="3.90.180.10">
    <property type="entry name" value="Medium-chain alcohol dehydrogenases, catalytic domain"/>
    <property type="match status" value="1"/>
</dbReference>
<proteinExistence type="inferred from homology"/>
<evidence type="ECO:0000256" key="6">
    <source>
        <dbReference type="ARBA" id="ARBA00023002"/>
    </source>
</evidence>
<dbReference type="InterPro" id="IPR036291">
    <property type="entry name" value="NAD(P)-bd_dom_sf"/>
</dbReference>
<evidence type="ECO:0000313" key="14">
    <source>
        <dbReference type="Proteomes" id="UP000275078"/>
    </source>
</evidence>
<evidence type="ECO:0000256" key="8">
    <source>
        <dbReference type="ARBA" id="ARBA00038954"/>
    </source>
</evidence>
<keyword evidence="4" id="KW-0479">Metal-binding</keyword>
<evidence type="ECO:0000256" key="5">
    <source>
        <dbReference type="ARBA" id="ARBA00022833"/>
    </source>
</evidence>
<dbReference type="Gene3D" id="3.40.50.720">
    <property type="entry name" value="NAD(P)-binding Rossmann-like Domain"/>
    <property type="match status" value="1"/>
</dbReference>
<protein>
    <recommendedName>
        <fullName evidence="9">L-arabinitol 4-dehydrogenase</fullName>
        <ecNumber evidence="8">1.1.1.12</ecNumber>
    </recommendedName>
</protein>
<dbReference type="InterPro" id="IPR013154">
    <property type="entry name" value="ADH-like_N"/>
</dbReference>
<dbReference type="OrthoDB" id="2148442at2759"/>
<evidence type="ECO:0000256" key="10">
    <source>
        <dbReference type="ARBA" id="ARBA00049317"/>
    </source>
</evidence>
<evidence type="ECO:0000256" key="7">
    <source>
        <dbReference type="ARBA" id="ARBA00023027"/>
    </source>
</evidence>
<comment type="catalytic activity">
    <reaction evidence="10">
        <text>L-arabinitol + NAD(+) = L-xylulose + NADH + H(+)</text>
        <dbReference type="Rhea" id="RHEA:16381"/>
        <dbReference type="ChEBI" id="CHEBI:15378"/>
        <dbReference type="ChEBI" id="CHEBI:17399"/>
        <dbReference type="ChEBI" id="CHEBI:18403"/>
        <dbReference type="ChEBI" id="CHEBI:57540"/>
        <dbReference type="ChEBI" id="CHEBI:57945"/>
        <dbReference type="EC" id="1.1.1.12"/>
    </reaction>
</comment>
<dbReference type="STRING" id="1160509.A0A3N4HLG2"/>
<dbReference type="GO" id="GO:0046872">
    <property type="term" value="F:metal ion binding"/>
    <property type="evidence" value="ECO:0007669"/>
    <property type="project" value="UniProtKB-KW"/>
</dbReference>
<keyword evidence="14" id="KW-1185">Reference proteome</keyword>
<evidence type="ECO:0000256" key="1">
    <source>
        <dbReference type="ARBA" id="ARBA00001947"/>
    </source>
</evidence>
<accession>A0A3N4HLG2</accession>
<dbReference type="GO" id="GO:0003939">
    <property type="term" value="F:L-iditol 2-dehydrogenase (NAD+) activity"/>
    <property type="evidence" value="ECO:0007669"/>
    <property type="project" value="TreeGrafter"/>
</dbReference>
<keyword evidence="5" id="KW-0862">Zinc</keyword>
<dbReference type="SUPFAM" id="SSF50129">
    <property type="entry name" value="GroES-like"/>
    <property type="match status" value="1"/>
</dbReference>
<comment type="subunit">
    <text evidence="3">Homotetramer.</text>
</comment>
<dbReference type="SUPFAM" id="SSF51735">
    <property type="entry name" value="NAD(P)-binding Rossmann-fold domains"/>
    <property type="match status" value="1"/>
</dbReference>
<evidence type="ECO:0000259" key="11">
    <source>
        <dbReference type="Pfam" id="PF00107"/>
    </source>
</evidence>
<dbReference type="GO" id="GO:0050019">
    <property type="term" value="F:L-arabinitol 4-dehydrogenase activity"/>
    <property type="evidence" value="ECO:0007669"/>
    <property type="project" value="UniProtKB-EC"/>
</dbReference>
<dbReference type="Pfam" id="PF08240">
    <property type="entry name" value="ADH_N"/>
    <property type="match status" value="1"/>
</dbReference>
<dbReference type="InterPro" id="IPR011032">
    <property type="entry name" value="GroES-like_sf"/>
</dbReference>
<comment type="cofactor">
    <cofactor evidence="1">
        <name>Zn(2+)</name>
        <dbReference type="ChEBI" id="CHEBI:29105"/>
    </cofactor>
</comment>
<evidence type="ECO:0000313" key="13">
    <source>
        <dbReference type="EMBL" id="RPA74653.1"/>
    </source>
</evidence>
<dbReference type="Proteomes" id="UP000275078">
    <property type="component" value="Unassembled WGS sequence"/>
</dbReference>
<feature type="domain" description="Alcohol dehydrogenase-like C-terminal" evidence="11">
    <location>
        <begin position="196"/>
        <end position="331"/>
    </location>
</feature>
<evidence type="ECO:0000256" key="2">
    <source>
        <dbReference type="ARBA" id="ARBA00008072"/>
    </source>
</evidence>
<dbReference type="AlphaFoldDB" id="A0A3N4HLG2"/>
<dbReference type="Pfam" id="PF00107">
    <property type="entry name" value="ADH_zinc_N"/>
    <property type="match status" value="1"/>
</dbReference>
<sequence>MSSATSLQNLKPNIGLYTTPSPDNKIYTAPCAPAITPELEIPAGHVLIHIRSTGICGSDIHFWKHGCIGPTMKVTENHILGHESAGEVIAVSPLGGTDLKVGDKVAVEPTIPCGACDKCWGGRYNLCPNVRFRSTPPVAGLLRRYLVHPAERCFKLPDNLSYEDGALLEPISVAVTAVKRAGVKLGSRTLICGAGPIGLITLLCARAGGADTVVITDVDQSRLELAKKLVAGKPGRVETVLIAQGETTEQVVENILKAGGGEPEIVLECTGVESSIRAGILAVETGGTVFIVGVGKEEQNFPFMLLSAKEIDVKFQYRYANTWPVAIRLMETGVLGDDVRSLVTHRFELENAVGAFEKVADRNSGAVKVMIQDLN</sequence>
<evidence type="ECO:0000256" key="9">
    <source>
        <dbReference type="ARBA" id="ARBA00039783"/>
    </source>
</evidence>
<evidence type="ECO:0000256" key="4">
    <source>
        <dbReference type="ARBA" id="ARBA00022723"/>
    </source>
</evidence>
<keyword evidence="6" id="KW-0560">Oxidoreductase</keyword>
<dbReference type="EMBL" id="ML119784">
    <property type="protein sequence ID" value="RPA74653.1"/>
    <property type="molecule type" value="Genomic_DNA"/>
</dbReference>
<comment type="similarity">
    <text evidence="2">Belongs to the zinc-containing alcohol dehydrogenase family.</text>
</comment>
<dbReference type="EC" id="1.1.1.12" evidence="8"/>
<dbReference type="PANTHER" id="PTHR43161">
    <property type="entry name" value="SORBITOL DEHYDROGENASE"/>
    <property type="match status" value="1"/>
</dbReference>
<gene>
    <name evidence="13" type="ORF">BJ508DRAFT_215177</name>
</gene>
<reference evidence="13 14" key="1">
    <citation type="journal article" date="2018" name="Nat. Ecol. Evol.">
        <title>Pezizomycetes genomes reveal the molecular basis of ectomycorrhizal truffle lifestyle.</title>
        <authorList>
            <person name="Murat C."/>
            <person name="Payen T."/>
            <person name="Noel B."/>
            <person name="Kuo A."/>
            <person name="Morin E."/>
            <person name="Chen J."/>
            <person name="Kohler A."/>
            <person name="Krizsan K."/>
            <person name="Balestrini R."/>
            <person name="Da Silva C."/>
            <person name="Montanini B."/>
            <person name="Hainaut M."/>
            <person name="Levati E."/>
            <person name="Barry K.W."/>
            <person name="Belfiori B."/>
            <person name="Cichocki N."/>
            <person name="Clum A."/>
            <person name="Dockter R.B."/>
            <person name="Fauchery L."/>
            <person name="Guy J."/>
            <person name="Iotti M."/>
            <person name="Le Tacon F."/>
            <person name="Lindquist E.A."/>
            <person name="Lipzen A."/>
            <person name="Malagnac F."/>
            <person name="Mello A."/>
            <person name="Molinier V."/>
            <person name="Miyauchi S."/>
            <person name="Poulain J."/>
            <person name="Riccioni C."/>
            <person name="Rubini A."/>
            <person name="Sitrit Y."/>
            <person name="Splivallo R."/>
            <person name="Traeger S."/>
            <person name="Wang M."/>
            <person name="Zifcakova L."/>
            <person name="Wipf D."/>
            <person name="Zambonelli A."/>
            <person name="Paolocci F."/>
            <person name="Nowrousian M."/>
            <person name="Ottonello S."/>
            <person name="Baldrian P."/>
            <person name="Spatafora J.W."/>
            <person name="Henrissat B."/>
            <person name="Nagy L.G."/>
            <person name="Aury J.M."/>
            <person name="Wincker P."/>
            <person name="Grigoriev I.V."/>
            <person name="Bonfante P."/>
            <person name="Martin F.M."/>
        </authorList>
    </citation>
    <scope>NUCLEOTIDE SEQUENCE [LARGE SCALE GENOMIC DNA]</scope>
    <source>
        <strain evidence="13 14">RN42</strain>
    </source>
</reference>
<feature type="domain" description="Alcohol dehydrogenase-like N-terminal" evidence="12">
    <location>
        <begin position="43"/>
        <end position="158"/>
    </location>
</feature>
<organism evidence="13 14">
    <name type="scientific">Ascobolus immersus RN42</name>
    <dbReference type="NCBI Taxonomy" id="1160509"/>
    <lineage>
        <taxon>Eukaryota</taxon>
        <taxon>Fungi</taxon>
        <taxon>Dikarya</taxon>
        <taxon>Ascomycota</taxon>
        <taxon>Pezizomycotina</taxon>
        <taxon>Pezizomycetes</taxon>
        <taxon>Pezizales</taxon>
        <taxon>Ascobolaceae</taxon>
        <taxon>Ascobolus</taxon>
    </lineage>
</organism>
<name>A0A3N4HLG2_ASCIM</name>
<dbReference type="FunFam" id="3.40.50.720:FF:000068">
    <property type="entry name" value="Sorbitol dehydrogenase"/>
    <property type="match status" value="1"/>
</dbReference>